<dbReference type="PANTHER" id="PTHR13527">
    <property type="entry name" value="SAYSVFN DOMAIN-CONTAINING PROTEIN 1"/>
    <property type="match status" value="1"/>
</dbReference>
<feature type="domain" description="SAYSvFN" evidence="2">
    <location>
        <begin position="75"/>
        <end position="143"/>
    </location>
</feature>
<sequence length="151" mass="17403">MDITKKIEEYRKKKAKIVEEKPIVTNGGDQNKEHLEKLLDTDDTSSILSDDLQHSIEESPNHLTLANKLYYGLCFLFWIVLYVIFIELQFGTVFFIVSCLVGIYLNTRTSPKRKGEISAYSVFNKDCKSIDGTLKAEQFEREIRFGPGMVR</sequence>
<gene>
    <name evidence="3" type="ORF">PHYEVI_LOCUS6917</name>
</gene>
<name>A0A9N9TLP0_PHYSR</name>
<dbReference type="PANTHER" id="PTHR13527:SF0">
    <property type="entry name" value="SAYSVFN DOMAIN-CONTAINING PROTEIN 1"/>
    <property type="match status" value="1"/>
</dbReference>
<keyword evidence="1" id="KW-1133">Transmembrane helix</keyword>
<dbReference type="EMBL" id="OU900096">
    <property type="protein sequence ID" value="CAG9860565.1"/>
    <property type="molecule type" value="Genomic_DNA"/>
</dbReference>
<keyword evidence="1" id="KW-0472">Membrane</keyword>
<evidence type="ECO:0000259" key="2">
    <source>
        <dbReference type="Pfam" id="PF10260"/>
    </source>
</evidence>
<accession>A0A9N9TLP0</accession>
<dbReference type="Proteomes" id="UP001153712">
    <property type="component" value="Chromosome 3"/>
</dbReference>
<dbReference type="AlphaFoldDB" id="A0A9N9TLP0"/>
<dbReference type="InterPro" id="IPR019387">
    <property type="entry name" value="SAYSvFN_dom"/>
</dbReference>
<reference evidence="3" key="1">
    <citation type="submission" date="2022-01" db="EMBL/GenBank/DDBJ databases">
        <authorList>
            <person name="King R."/>
        </authorList>
    </citation>
    <scope>NUCLEOTIDE SEQUENCE</scope>
</reference>
<keyword evidence="1" id="KW-0812">Transmembrane</keyword>
<dbReference type="OrthoDB" id="71310at2759"/>
<keyword evidence="4" id="KW-1185">Reference proteome</keyword>
<evidence type="ECO:0000313" key="4">
    <source>
        <dbReference type="Proteomes" id="UP001153712"/>
    </source>
</evidence>
<proteinExistence type="predicted"/>
<dbReference type="InterPro" id="IPR039159">
    <property type="entry name" value="SAYSD1"/>
</dbReference>
<protein>
    <recommendedName>
        <fullName evidence="2">SAYSvFN domain-containing protein</fullName>
    </recommendedName>
</protein>
<feature type="transmembrane region" description="Helical" evidence="1">
    <location>
        <begin position="75"/>
        <end position="105"/>
    </location>
</feature>
<evidence type="ECO:0000256" key="1">
    <source>
        <dbReference type="SAM" id="Phobius"/>
    </source>
</evidence>
<organism evidence="3 4">
    <name type="scientific">Phyllotreta striolata</name>
    <name type="common">Striped flea beetle</name>
    <name type="synonym">Crioceris striolata</name>
    <dbReference type="NCBI Taxonomy" id="444603"/>
    <lineage>
        <taxon>Eukaryota</taxon>
        <taxon>Metazoa</taxon>
        <taxon>Ecdysozoa</taxon>
        <taxon>Arthropoda</taxon>
        <taxon>Hexapoda</taxon>
        <taxon>Insecta</taxon>
        <taxon>Pterygota</taxon>
        <taxon>Neoptera</taxon>
        <taxon>Endopterygota</taxon>
        <taxon>Coleoptera</taxon>
        <taxon>Polyphaga</taxon>
        <taxon>Cucujiformia</taxon>
        <taxon>Chrysomeloidea</taxon>
        <taxon>Chrysomelidae</taxon>
        <taxon>Galerucinae</taxon>
        <taxon>Alticini</taxon>
        <taxon>Phyllotreta</taxon>
    </lineage>
</organism>
<evidence type="ECO:0000313" key="3">
    <source>
        <dbReference type="EMBL" id="CAG9860565.1"/>
    </source>
</evidence>
<dbReference type="Pfam" id="PF10260">
    <property type="entry name" value="SAYSvFN"/>
    <property type="match status" value="1"/>
</dbReference>